<dbReference type="InterPro" id="IPR042187">
    <property type="entry name" value="Flagellin_C_sub2"/>
</dbReference>
<keyword evidence="8" id="KW-1185">Reference proteome</keyword>
<dbReference type="Pfam" id="PF00669">
    <property type="entry name" value="Flagellin_N"/>
    <property type="match status" value="1"/>
</dbReference>
<evidence type="ECO:0000313" key="8">
    <source>
        <dbReference type="Proteomes" id="UP000627781"/>
    </source>
</evidence>
<evidence type="ECO:0000256" key="2">
    <source>
        <dbReference type="ARBA" id="ARBA00020110"/>
    </source>
</evidence>
<keyword evidence="4" id="KW-0964">Secreted</keyword>
<feature type="domain" description="Flagellin N-terminal" evidence="5">
    <location>
        <begin position="4"/>
        <end position="136"/>
    </location>
</feature>
<evidence type="ECO:0000313" key="7">
    <source>
        <dbReference type="EMBL" id="MBD7909849.1"/>
    </source>
</evidence>
<dbReference type="Gene3D" id="6.10.10.10">
    <property type="entry name" value="Flagellar export chaperone, C-terminal domain"/>
    <property type="match status" value="1"/>
</dbReference>
<evidence type="ECO:0000259" key="6">
    <source>
        <dbReference type="Pfam" id="PF00700"/>
    </source>
</evidence>
<proteinExistence type="inferred from homology"/>
<dbReference type="InterPro" id="IPR046358">
    <property type="entry name" value="Flagellin_C"/>
</dbReference>
<dbReference type="Proteomes" id="UP000627781">
    <property type="component" value="Unassembled WGS sequence"/>
</dbReference>
<dbReference type="InterPro" id="IPR001029">
    <property type="entry name" value="Flagellin_N"/>
</dbReference>
<evidence type="ECO:0000256" key="3">
    <source>
        <dbReference type="ARBA" id="ARBA00023143"/>
    </source>
</evidence>
<dbReference type="PRINTS" id="PR00207">
    <property type="entry name" value="FLAGELLIN"/>
</dbReference>
<reference evidence="7 8" key="1">
    <citation type="submission" date="2020-08" db="EMBL/GenBank/DDBJ databases">
        <title>A Genomic Blueprint of the Chicken Gut Microbiome.</title>
        <authorList>
            <person name="Gilroy R."/>
            <person name="Ravi A."/>
            <person name="Getino M."/>
            <person name="Pursley I."/>
            <person name="Horton D.L."/>
            <person name="Alikhan N.-F."/>
            <person name="Baker D."/>
            <person name="Gharbi K."/>
            <person name="Hall N."/>
            <person name="Watson M."/>
            <person name="Adriaenssens E.M."/>
            <person name="Foster-Nyarko E."/>
            <person name="Jarju S."/>
            <person name="Secka A."/>
            <person name="Antonio M."/>
            <person name="Oren A."/>
            <person name="Chaudhuri R."/>
            <person name="La Ragione R.M."/>
            <person name="Hildebrand F."/>
            <person name="Pallen M.J."/>
        </authorList>
    </citation>
    <scope>NUCLEOTIDE SEQUENCE [LARGE SCALE GENOMIC DNA]</scope>
    <source>
        <strain evidence="7 8">Sa3CVN1</strain>
    </source>
</reference>
<comment type="subcellular location">
    <subcellularLocation>
        <location evidence="4">Secreted</location>
    </subcellularLocation>
    <subcellularLocation>
        <location evidence="4">Bacterial flagellum</location>
    </subcellularLocation>
</comment>
<dbReference type="EMBL" id="JACSRA010000001">
    <property type="protein sequence ID" value="MBD7909849.1"/>
    <property type="molecule type" value="Genomic_DNA"/>
</dbReference>
<comment type="function">
    <text evidence="4">Flagellin is the subunit protein which polymerizes to form the filaments of bacterial flagella.</text>
</comment>
<gene>
    <name evidence="7" type="ORF">H9661_00645</name>
</gene>
<evidence type="ECO:0000256" key="1">
    <source>
        <dbReference type="ARBA" id="ARBA00005709"/>
    </source>
</evidence>
<dbReference type="SUPFAM" id="SSF64518">
    <property type="entry name" value="Phase 1 flagellin"/>
    <property type="match status" value="1"/>
</dbReference>
<feature type="domain" description="Flagellin C-terminal" evidence="6">
    <location>
        <begin position="197"/>
        <end position="282"/>
    </location>
</feature>
<comment type="caution">
    <text evidence="7">The sequence shown here is derived from an EMBL/GenBank/DDBJ whole genome shotgun (WGS) entry which is preliminary data.</text>
</comment>
<comment type="similarity">
    <text evidence="1 4">Belongs to the bacterial flagellin family.</text>
</comment>
<keyword evidence="7" id="KW-0282">Flagellum</keyword>
<dbReference type="Pfam" id="PF00700">
    <property type="entry name" value="Flagellin_C"/>
    <property type="match status" value="1"/>
</dbReference>
<keyword evidence="7" id="KW-0966">Cell projection</keyword>
<protein>
    <recommendedName>
        <fullName evidence="2 4">Flagellin</fullName>
    </recommendedName>
</protein>
<keyword evidence="7" id="KW-0969">Cilium</keyword>
<dbReference type="PANTHER" id="PTHR42792">
    <property type="entry name" value="FLAGELLIN"/>
    <property type="match status" value="1"/>
</dbReference>
<dbReference type="InterPro" id="IPR001492">
    <property type="entry name" value="Flagellin"/>
</dbReference>
<evidence type="ECO:0000256" key="4">
    <source>
        <dbReference type="RuleBase" id="RU362073"/>
    </source>
</evidence>
<dbReference type="Gene3D" id="1.20.1330.10">
    <property type="entry name" value="f41 fragment of flagellin, N-terminal domain"/>
    <property type="match status" value="1"/>
</dbReference>
<dbReference type="PANTHER" id="PTHR42792:SF2">
    <property type="entry name" value="FLAGELLIN"/>
    <property type="match status" value="1"/>
</dbReference>
<organism evidence="7 8">
    <name type="scientific">Clostridium cibarium</name>
    <dbReference type="NCBI Taxonomy" id="2762247"/>
    <lineage>
        <taxon>Bacteria</taxon>
        <taxon>Bacillati</taxon>
        <taxon>Bacillota</taxon>
        <taxon>Clostridia</taxon>
        <taxon>Eubacteriales</taxon>
        <taxon>Clostridiaceae</taxon>
        <taxon>Clostridium</taxon>
    </lineage>
</organism>
<keyword evidence="3 4" id="KW-0975">Bacterial flagellum</keyword>
<name>A0ABR8PP55_9CLOT</name>
<accession>A0ABR8PP55</accession>
<evidence type="ECO:0000259" key="5">
    <source>
        <dbReference type="Pfam" id="PF00669"/>
    </source>
</evidence>
<sequence length="285" mass="31386">MRLNHNINSLNLYRGYKKNLKSNETAIDRISSGTKINSAKDNPNKIGQSEGFRIQIKSLEAAQRNLQDGVSMLRSADGALQEVNDTLVRIKELAVSASDGSKSPQDVKTIQDEIDQMKKAIDDLASNTEFNGVKLIGDTEVSNNSYPNYRELVTGAKVGDTMSVPLYNISTNNLRDKDGNKFSDIDVTDRANVGKAISMVDEVITTITDIRARYGALENKFEDSADRLASNTQNVEKASSNIRDTDVAVEMAELARTQILNQTQIALIAQSNKFPQDALSVLKRI</sequence>
<dbReference type="RefSeq" id="WP_191767453.1">
    <property type="nucleotide sequence ID" value="NZ_JACSRA010000001.1"/>
</dbReference>